<dbReference type="GO" id="GO:0110031">
    <property type="term" value="P:negative regulation of G2/MI transition of meiotic cell cycle"/>
    <property type="evidence" value="ECO:0007669"/>
    <property type="project" value="TreeGrafter"/>
</dbReference>
<evidence type="ECO:0000256" key="3">
    <source>
        <dbReference type="ARBA" id="ARBA00022527"/>
    </source>
</evidence>
<evidence type="ECO:0000256" key="4">
    <source>
        <dbReference type="ARBA" id="ARBA00022679"/>
    </source>
</evidence>
<reference evidence="17" key="2">
    <citation type="submission" date="2021-09" db="EMBL/GenBank/DDBJ databases">
        <authorList>
            <person name="Jia N."/>
            <person name="Wang J."/>
            <person name="Shi W."/>
            <person name="Du L."/>
            <person name="Sun Y."/>
            <person name="Zhan W."/>
            <person name="Jiang J."/>
            <person name="Wang Q."/>
            <person name="Zhang B."/>
            <person name="Ji P."/>
            <person name="Sakyi L.B."/>
            <person name="Cui X."/>
            <person name="Yuan T."/>
            <person name="Jiang B."/>
            <person name="Yang W."/>
            <person name="Lam T.T.-Y."/>
            <person name="Chang Q."/>
            <person name="Ding S."/>
            <person name="Wang X."/>
            <person name="Zhu J."/>
            <person name="Ruan X."/>
            <person name="Zhao L."/>
            <person name="Wei J."/>
            <person name="Que T."/>
            <person name="Du C."/>
            <person name="Cheng J."/>
            <person name="Dai P."/>
            <person name="Han X."/>
            <person name="Huang E."/>
            <person name="Gao Y."/>
            <person name="Liu J."/>
            <person name="Shao H."/>
            <person name="Ye R."/>
            <person name="Li L."/>
            <person name="Wei W."/>
            <person name="Wang X."/>
            <person name="Wang C."/>
            <person name="Huo Q."/>
            <person name="Li W."/>
            <person name="Guo W."/>
            <person name="Chen H."/>
            <person name="Chen S."/>
            <person name="Zhou L."/>
            <person name="Zhou L."/>
            <person name="Ni X."/>
            <person name="Tian J."/>
            <person name="Zhou Y."/>
            <person name="Sheng Y."/>
            <person name="Liu T."/>
            <person name="Pan Y."/>
            <person name="Xia L."/>
            <person name="Li J."/>
            <person name="Zhao F."/>
            <person name="Cao W."/>
        </authorList>
    </citation>
    <scope>NUCLEOTIDE SEQUENCE</scope>
    <source>
        <strain evidence="17">Rsan-2018</strain>
        <tissue evidence="17">Larvae</tissue>
    </source>
</reference>
<evidence type="ECO:0000256" key="10">
    <source>
        <dbReference type="ARBA" id="ARBA00023034"/>
    </source>
</evidence>
<proteinExistence type="inferred from homology"/>
<evidence type="ECO:0000256" key="9">
    <source>
        <dbReference type="ARBA" id="ARBA00022842"/>
    </source>
</evidence>
<evidence type="ECO:0000256" key="1">
    <source>
        <dbReference type="ARBA" id="ARBA00004395"/>
    </source>
</evidence>
<reference evidence="17" key="1">
    <citation type="journal article" date="2020" name="Cell">
        <title>Large-Scale Comparative Analyses of Tick Genomes Elucidate Their Genetic Diversity and Vector Capacities.</title>
        <authorList>
            <consortium name="Tick Genome and Microbiome Consortium (TIGMIC)"/>
            <person name="Jia N."/>
            <person name="Wang J."/>
            <person name="Shi W."/>
            <person name="Du L."/>
            <person name="Sun Y."/>
            <person name="Zhan W."/>
            <person name="Jiang J.F."/>
            <person name="Wang Q."/>
            <person name="Zhang B."/>
            <person name="Ji P."/>
            <person name="Bell-Sakyi L."/>
            <person name="Cui X.M."/>
            <person name="Yuan T.T."/>
            <person name="Jiang B.G."/>
            <person name="Yang W.F."/>
            <person name="Lam T.T."/>
            <person name="Chang Q.C."/>
            <person name="Ding S.J."/>
            <person name="Wang X.J."/>
            <person name="Zhu J.G."/>
            <person name="Ruan X.D."/>
            <person name="Zhao L."/>
            <person name="Wei J.T."/>
            <person name="Ye R.Z."/>
            <person name="Que T.C."/>
            <person name="Du C.H."/>
            <person name="Zhou Y.H."/>
            <person name="Cheng J.X."/>
            <person name="Dai P.F."/>
            <person name="Guo W.B."/>
            <person name="Han X.H."/>
            <person name="Huang E.J."/>
            <person name="Li L.F."/>
            <person name="Wei W."/>
            <person name="Gao Y.C."/>
            <person name="Liu J.Z."/>
            <person name="Shao H.Z."/>
            <person name="Wang X."/>
            <person name="Wang C.C."/>
            <person name="Yang T.C."/>
            <person name="Huo Q.B."/>
            <person name="Li W."/>
            <person name="Chen H.Y."/>
            <person name="Chen S.E."/>
            <person name="Zhou L.G."/>
            <person name="Ni X.B."/>
            <person name="Tian J.H."/>
            <person name="Sheng Y."/>
            <person name="Liu T."/>
            <person name="Pan Y.S."/>
            <person name="Xia L.Y."/>
            <person name="Li J."/>
            <person name="Zhao F."/>
            <person name="Cao W.C."/>
        </authorList>
    </citation>
    <scope>NUCLEOTIDE SEQUENCE</scope>
    <source>
        <strain evidence="17">Rsan-2018</strain>
    </source>
</reference>
<protein>
    <recommendedName>
        <fullName evidence="2">non-specific serine/threonine protein kinase</fullName>
        <ecNumber evidence="2">2.7.11.1</ecNumber>
    </recommendedName>
</protein>
<dbReference type="InterPro" id="IPR050339">
    <property type="entry name" value="CC_SR_Kinase"/>
</dbReference>
<evidence type="ECO:0000313" key="18">
    <source>
        <dbReference type="Proteomes" id="UP000821837"/>
    </source>
</evidence>
<comment type="similarity">
    <text evidence="13">Belongs to the protein kinase superfamily. Ser/Thr protein kinase family. GCN2 subfamily.</text>
</comment>
<dbReference type="GO" id="GO:0000139">
    <property type="term" value="C:Golgi membrane"/>
    <property type="evidence" value="ECO:0007669"/>
    <property type="project" value="UniProtKB-SubCell"/>
</dbReference>
<dbReference type="SMART" id="SM00220">
    <property type="entry name" value="S_TKc"/>
    <property type="match status" value="1"/>
</dbReference>
<keyword evidence="12" id="KW-0131">Cell cycle</keyword>
<dbReference type="PROSITE" id="PS00108">
    <property type="entry name" value="PROTEIN_KINASE_ST"/>
    <property type="match status" value="1"/>
</dbReference>
<accession>A0A9D4TAL3</accession>
<keyword evidence="4" id="KW-0808">Transferase</keyword>
<dbReference type="Gene3D" id="3.30.200.20">
    <property type="entry name" value="Phosphorylase Kinase, domain 1"/>
    <property type="match status" value="1"/>
</dbReference>
<dbReference type="Gene3D" id="1.10.510.10">
    <property type="entry name" value="Transferase(Phosphotransferase) domain 1"/>
    <property type="match status" value="1"/>
</dbReference>
<dbReference type="InterPro" id="IPR008271">
    <property type="entry name" value="Ser/Thr_kinase_AS"/>
</dbReference>
<dbReference type="GO" id="GO:0046872">
    <property type="term" value="F:metal ion binding"/>
    <property type="evidence" value="ECO:0007669"/>
    <property type="project" value="UniProtKB-KW"/>
</dbReference>
<evidence type="ECO:0000256" key="6">
    <source>
        <dbReference type="ARBA" id="ARBA00022741"/>
    </source>
</evidence>
<evidence type="ECO:0000256" key="11">
    <source>
        <dbReference type="ARBA" id="ARBA00023136"/>
    </source>
</evidence>
<comment type="caution">
    <text evidence="17">The sequence shown here is derived from an EMBL/GenBank/DDBJ whole genome shotgun (WGS) entry which is preliminary data.</text>
</comment>
<evidence type="ECO:0000259" key="16">
    <source>
        <dbReference type="PROSITE" id="PS50011"/>
    </source>
</evidence>
<dbReference type="EC" id="2.7.11.1" evidence="2"/>
<dbReference type="PANTHER" id="PTHR11042:SF183">
    <property type="entry name" value="MEMBRANE-ASSOCIATED TYROSINE- AND THREONINE-SPECIFIC CDC2-INHIBITORY KINASE"/>
    <property type="match status" value="1"/>
</dbReference>
<dbReference type="AlphaFoldDB" id="A0A9D4TAL3"/>
<dbReference type="GO" id="GO:0051321">
    <property type="term" value="P:meiotic cell cycle"/>
    <property type="evidence" value="ECO:0007669"/>
    <property type="project" value="TreeGrafter"/>
</dbReference>
<evidence type="ECO:0000256" key="15">
    <source>
        <dbReference type="ARBA" id="ARBA00048679"/>
    </source>
</evidence>
<keyword evidence="6" id="KW-0547">Nucleotide-binding</keyword>
<dbReference type="EMBL" id="JABSTV010001245">
    <property type="protein sequence ID" value="KAH7983926.1"/>
    <property type="molecule type" value="Genomic_DNA"/>
</dbReference>
<evidence type="ECO:0000256" key="5">
    <source>
        <dbReference type="ARBA" id="ARBA00022723"/>
    </source>
</evidence>
<comment type="catalytic activity">
    <reaction evidence="14">
        <text>L-threonyl-[protein] + ATP = O-phospho-L-threonyl-[protein] + ADP + H(+)</text>
        <dbReference type="Rhea" id="RHEA:46608"/>
        <dbReference type="Rhea" id="RHEA-COMP:11060"/>
        <dbReference type="Rhea" id="RHEA-COMP:11605"/>
        <dbReference type="ChEBI" id="CHEBI:15378"/>
        <dbReference type="ChEBI" id="CHEBI:30013"/>
        <dbReference type="ChEBI" id="CHEBI:30616"/>
        <dbReference type="ChEBI" id="CHEBI:61977"/>
        <dbReference type="ChEBI" id="CHEBI:456216"/>
        <dbReference type="EC" id="2.7.11.1"/>
    </reaction>
</comment>
<dbReference type="GO" id="GO:0004674">
    <property type="term" value="F:protein serine/threonine kinase activity"/>
    <property type="evidence" value="ECO:0007669"/>
    <property type="project" value="UniProtKB-KW"/>
</dbReference>
<dbReference type="SUPFAM" id="SSF56112">
    <property type="entry name" value="Protein kinase-like (PK-like)"/>
    <property type="match status" value="1"/>
</dbReference>
<dbReference type="Pfam" id="PF00069">
    <property type="entry name" value="Pkinase"/>
    <property type="match status" value="1"/>
</dbReference>
<dbReference type="VEuPathDB" id="VectorBase:RSAN_052481"/>
<keyword evidence="5" id="KW-0479">Metal-binding</keyword>
<dbReference type="PROSITE" id="PS50011">
    <property type="entry name" value="PROTEIN_KINASE_DOM"/>
    <property type="match status" value="1"/>
</dbReference>
<keyword evidence="11" id="KW-0472">Membrane</keyword>
<evidence type="ECO:0000256" key="13">
    <source>
        <dbReference type="ARBA" id="ARBA00037982"/>
    </source>
</evidence>
<feature type="domain" description="Protein kinase" evidence="16">
    <location>
        <begin position="1"/>
        <end position="255"/>
    </location>
</feature>
<keyword evidence="3" id="KW-0723">Serine/threonine-protein kinase</keyword>
<evidence type="ECO:0000256" key="7">
    <source>
        <dbReference type="ARBA" id="ARBA00022777"/>
    </source>
</evidence>
<evidence type="ECO:0000256" key="14">
    <source>
        <dbReference type="ARBA" id="ARBA00047899"/>
    </source>
</evidence>
<evidence type="ECO:0000313" key="17">
    <source>
        <dbReference type="EMBL" id="KAH7983926.1"/>
    </source>
</evidence>
<evidence type="ECO:0000256" key="12">
    <source>
        <dbReference type="ARBA" id="ARBA00023306"/>
    </source>
</evidence>
<dbReference type="GO" id="GO:0005634">
    <property type="term" value="C:nucleus"/>
    <property type="evidence" value="ECO:0007669"/>
    <property type="project" value="TreeGrafter"/>
</dbReference>
<dbReference type="FunFam" id="1.10.510.10:FF:000315">
    <property type="entry name" value="membrane-associated tyrosine- and threonine-specific cdc2-inhibitory kinase"/>
    <property type="match status" value="1"/>
</dbReference>
<keyword evidence="10" id="KW-0333">Golgi apparatus</keyword>
<keyword evidence="8" id="KW-0067">ATP-binding</keyword>
<name>A0A9D4TAL3_RHISA</name>
<dbReference type="Proteomes" id="UP000821837">
    <property type="component" value="Chromosome 1"/>
</dbReference>
<organism evidence="17 18">
    <name type="scientific">Rhipicephalus sanguineus</name>
    <name type="common">Brown dog tick</name>
    <name type="synonym">Ixodes sanguineus</name>
    <dbReference type="NCBI Taxonomy" id="34632"/>
    <lineage>
        <taxon>Eukaryota</taxon>
        <taxon>Metazoa</taxon>
        <taxon>Ecdysozoa</taxon>
        <taxon>Arthropoda</taxon>
        <taxon>Chelicerata</taxon>
        <taxon>Arachnida</taxon>
        <taxon>Acari</taxon>
        <taxon>Parasitiformes</taxon>
        <taxon>Ixodida</taxon>
        <taxon>Ixodoidea</taxon>
        <taxon>Ixodidae</taxon>
        <taxon>Rhipicephalinae</taxon>
        <taxon>Rhipicephalus</taxon>
        <taxon>Rhipicephalus</taxon>
    </lineage>
</organism>
<evidence type="ECO:0000256" key="8">
    <source>
        <dbReference type="ARBA" id="ARBA00022840"/>
    </source>
</evidence>
<comment type="catalytic activity">
    <reaction evidence="15">
        <text>L-seryl-[protein] + ATP = O-phospho-L-seryl-[protein] + ADP + H(+)</text>
        <dbReference type="Rhea" id="RHEA:17989"/>
        <dbReference type="Rhea" id="RHEA-COMP:9863"/>
        <dbReference type="Rhea" id="RHEA-COMP:11604"/>
        <dbReference type="ChEBI" id="CHEBI:15378"/>
        <dbReference type="ChEBI" id="CHEBI:29999"/>
        <dbReference type="ChEBI" id="CHEBI:30616"/>
        <dbReference type="ChEBI" id="CHEBI:83421"/>
        <dbReference type="ChEBI" id="CHEBI:456216"/>
        <dbReference type="EC" id="2.7.11.1"/>
    </reaction>
</comment>
<gene>
    <name evidence="17" type="ORF">HPB52_015334</name>
</gene>
<keyword evidence="7" id="KW-0418">Kinase</keyword>
<sequence length="313" mass="35910">MILCIVSQPCHGIIQSAQVNVYRVRCLDDGRWYAVKVANRQFRGQRDRRLQLQEVAKHELLPPHPHCVRFIKAWEEDSRLYIQTELCECTLAAYAEKHHNLPEQLVWEFLVDLLLVVKHMHGHDLAHLDIKPENIFISKDGYYKLGDFGLVLDLNQDNSSEPRDGDPRYLAPELMDGNFTKAADIFSLGITVLELACDLELPSGGESWHALRSGILPHYFTQSLSPQLRVVIEQMLHPDPEQRITADQLLAQPAIYRVGWVKDLLLLTWFWVQPFLEGAWSWVFSCIKMPLPTSPPSVTRRTPVQNAIFSDGL</sequence>
<evidence type="ECO:0000256" key="2">
    <source>
        <dbReference type="ARBA" id="ARBA00012513"/>
    </source>
</evidence>
<comment type="subcellular location">
    <subcellularLocation>
        <location evidence="1">Golgi apparatus membrane</location>
        <topology evidence="1">Peripheral membrane protein</topology>
    </subcellularLocation>
</comment>
<dbReference type="InterPro" id="IPR011009">
    <property type="entry name" value="Kinase-like_dom_sf"/>
</dbReference>
<dbReference type="InterPro" id="IPR000719">
    <property type="entry name" value="Prot_kinase_dom"/>
</dbReference>
<dbReference type="PANTHER" id="PTHR11042">
    <property type="entry name" value="EUKARYOTIC TRANSLATION INITIATION FACTOR 2-ALPHA KINASE EIF2-ALPHA KINASE -RELATED"/>
    <property type="match status" value="1"/>
</dbReference>
<keyword evidence="9" id="KW-0460">Magnesium</keyword>
<keyword evidence="18" id="KW-1185">Reference proteome</keyword>
<dbReference type="GO" id="GO:0005524">
    <property type="term" value="F:ATP binding"/>
    <property type="evidence" value="ECO:0007669"/>
    <property type="project" value="UniProtKB-KW"/>
</dbReference>